<dbReference type="InterPro" id="IPR051010">
    <property type="entry name" value="BCAA_transport"/>
</dbReference>
<sequence>MKQQSKFLALLSIGALALGACSGGTAADENVAKIGVFLPLTGENADNGQQIQKAIEFYVDEYNKEDNKFDIELVIRDDRGEAKTATNIAREFAEDDQIVAAVGSFTSSAAMAAAPIFDKAGIPQISPTSSHPDFTGMGKYIFRGTPTQDKEASLIAEYLKDELGDSTSSVLFRQDDWGNSASEQFQLGFEKAGGTIDKVEAVAPDSRDFRTMVTSLKSADVSSVYLALQYSDAGVLAQQMTDSSWAPRVITATSLYTHELIELAGAEAVEGWHIPAFFYAESPEQNVIEFVEGFEERNGEKPNAHGAAGYDSISLLGAALNEIDQVGKDGRTALGDALFTVSVLGATGQLEFDENGDVEKEITWLVIRDGEFEVTN</sequence>
<comment type="similarity">
    <text evidence="1">Belongs to the leucine-binding protein family.</text>
</comment>
<dbReference type="AlphaFoldDB" id="A0AAU7DV44"/>
<reference evidence="5" key="1">
    <citation type="submission" date="2024-02" db="EMBL/GenBank/DDBJ databases">
        <title>Tomenella chthoni gen. nov. sp. nov., a member of the family Jonesiaceae isolated from bat guano.</title>
        <authorList>
            <person name="Miller S.L."/>
            <person name="King J."/>
            <person name="Sankaranarayanan K."/>
            <person name="Lawson P.A."/>
        </authorList>
    </citation>
    <scope>NUCLEOTIDE SEQUENCE</scope>
    <source>
        <strain evidence="5">BS-20</strain>
    </source>
</reference>
<dbReference type="EMBL" id="CP146203">
    <property type="protein sequence ID" value="XBH21565.1"/>
    <property type="molecule type" value="Genomic_DNA"/>
</dbReference>
<gene>
    <name evidence="5" type="ORF">V5R04_15375</name>
</gene>
<dbReference type="SUPFAM" id="SSF53822">
    <property type="entry name" value="Periplasmic binding protein-like I"/>
    <property type="match status" value="1"/>
</dbReference>
<evidence type="ECO:0000313" key="5">
    <source>
        <dbReference type="EMBL" id="XBH21565.1"/>
    </source>
</evidence>
<evidence type="ECO:0000256" key="1">
    <source>
        <dbReference type="ARBA" id="ARBA00010062"/>
    </source>
</evidence>
<dbReference type="PANTHER" id="PTHR30483:SF6">
    <property type="entry name" value="PERIPLASMIC BINDING PROTEIN OF ABC TRANSPORTER FOR NATURAL AMINO ACIDS"/>
    <property type="match status" value="1"/>
</dbReference>
<organism evidence="5">
    <name type="scientific">Jonesiaceae bacterium BS-20</name>
    <dbReference type="NCBI Taxonomy" id="3120821"/>
    <lineage>
        <taxon>Bacteria</taxon>
        <taxon>Bacillati</taxon>
        <taxon>Actinomycetota</taxon>
        <taxon>Actinomycetes</taxon>
        <taxon>Micrococcales</taxon>
        <taxon>Jonesiaceae</taxon>
    </lineage>
</organism>
<dbReference type="CDD" id="cd06349">
    <property type="entry name" value="PBP1_ABC_HAAT-like"/>
    <property type="match status" value="1"/>
</dbReference>
<dbReference type="Gene3D" id="3.40.50.2300">
    <property type="match status" value="2"/>
</dbReference>
<evidence type="ECO:0000256" key="3">
    <source>
        <dbReference type="SAM" id="SignalP"/>
    </source>
</evidence>
<keyword evidence="2 3" id="KW-0732">Signal</keyword>
<evidence type="ECO:0000256" key="2">
    <source>
        <dbReference type="ARBA" id="ARBA00022729"/>
    </source>
</evidence>
<feature type="chain" id="PRO_5043705851" evidence="3">
    <location>
        <begin position="27"/>
        <end position="376"/>
    </location>
</feature>
<name>A0AAU7DV44_9MICO</name>
<dbReference type="InterPro" id="IPR028081">
    <property type="entry name" value="Leu-bd"/>
</dbReference>
<dbReference type="PANTHER" id="PTHR30483">
    <property type="entry name" value="LEUCINE-SPECIFIC-BINDING PROTEIN"/>
    <property type="match status" value="1"/>
</dbReference>
<dbReference type="PROSITE" id="PS51257">
    <property type="entry name" value="PROKAR_LIPOPROTEIN"/>
    <property type="match status" value="1"/>
</dbReference>
<protein>
    <submittedName>
        <fullName evidence="5">ABC transporter substrate-binding protein</fullName>
    </submittedName>
</protein>
<dbReference type="InterPro" id="IPR028082">
    <property type="entry name" value="Peripla_BP_I"/>
</dbReference>
<accession>A0AAU7DV44</accession>
<evidence type="ECO:0000259" key="4">
    <source>
        <dbReference type="Pfam" id="PF13458"/>
    </source>
</evidence>
<feature type="signal peptide" evidence="3">
    <location>
        <begin position="1"/>
        <end position="26"/>
    </location>
</feature>
<dbReference type="Pfam" id="PF13458">
    <property type="entry name" value="Peripla_BP_6"/>
    <property type="match status" value="1"/>
</dbReference>
<feature type="domain" description="Leucine-binding protein" evidence="4">
    <location>
        <begin position="33"/>
        <end position="354"/>
    </location>
</feature>
<proteinExistence type="inferred from homology"/>